<dbReference type="OrthoDB" id="6007799at2"/>
<keyword evidence="3" id="KW-1185">Reference proteome</keyword>
<feature type="chain" id="PRO_5003897842" description="DUF3108 domain-containing protein" evidence="1">
    <location>
        <begin position="23"/>
        <end position="244"/>
    </location>
</feature>
<accession>K6YWR2</accession>
<dbReference type="PATRIC" id="fig|1129794.4.peg.2484"/>
<dbReference type="STRING" id="1129794.C427_2505"/>
<proteinExistence type="predicted"/>
<dbReference type="eggNOG" id="ENOG5032W8D">
    <property type="taxonomic scope" value="Bacteria"/>
</dbReference>
<dbReference type="RefSeq" id="WP_007637206.1">
    <property type="nucleotide sequence ID" value="NC_020514.1"/>
</dbReference>
<dbReference type="Pfam" id="PF11306">
    <property type="entry name" value="DUF3108"/>
    <property type="match status" value="1"/>
</dbReference>
<dbReference type="Proteomes" id="UP000011864">
    <property type="component" value="Chromosome"/>
</dbReference>
<keyword evidence="1" id="KW-0732">Signal</keyword>
<gene>
    <name evidence="2" type="ORF">C427_2505</name>
</gene>
<protein>
    <recommendedName>
        <fullName evidence="4">DUF3108 domain-containing protein</fullName>
    </recommendedName>
</protein>
<evidence type="ECO:0000256" key="1">
    <source>
        <dbReference type="SAM" id="SignalP"/>
    </source>
</evidence>
<dbReference type="EMBL" id="CP003837">
    <property type="protein sequence ID" value="AGH44614.1"/>
    <property type="molecule type" value="Genomic_DNA"/>
</dbReference>
<evidence type="ECO:0000313" key="2">
    <source>
        <dbReference type="EMBL" id="AGH44614.1"/>
    </source>
</evidence>
<dbReference type="AlphaFoldDB" id="K6YWR2"/>
<sequence>MGKLTTFLAVTLLLLNFGINKAAYAEAEQLVGFEAEYIVYRFGRNLGKAKLSLKADKDNLYRLDYYSKVSAFFLSDIRSETSFFSFDKSQLYPHTYAYSRTGTGSDKSTKIRFDAEKSNITINQAQPIDWTGQLDNQLYRLDVQLKLASGKREFVYDIINNRGEHRHYGLKVVGKEQLNLPFGMIEGIKVKIERNNSSRETIAWFSPQLNYQLVKLKQYKDGDEQGEIRLKYFKSENTPLETKN</sequence>
<dbReference type="HOGENOM" id="CLU_063619_2_1_6"/>
<reference evidence="2 3" key="1">
    <citation type="journal article" date="2013" name="Genome Announc.">
        <title>Complete Genome Sequence of Glaciecola psychrophila Strain 170T.</title>
        <authorList>
            <person name="Yin J."/>
            <person name="Chen J."/>
            <person name="Liu G."/>
            <person name="Yu Y."/>
            <person name="Song L."/>
            <person name="Wang X."/>
            <person name="Qu X."/>
        </authorList>
    </citation>
    <scope>NUCLEOTIDE SEQUENCE [LARGE SCALE GENOMIC DNA]</scope>
    <source>
        <strain evidence="2 3">170</strain>
    </source>
</reference>
<feature type="signal peptide" evidence="1">
    <location>
        <begin position="1"/>
        <end position="22"/>
    </location>
</feature>
<dbReference type="InterPro" id="IPR021457">
    <property type="entry name" value="DUF3108"/>
</dbReference>
<evidence type="ECO:0008006" key="4">
    <source>
        <dbReference type="Google" id="ProtNLM"/>
    </source>
</evidence>
<name>K6YWR2_9ALTE</name>
<evidence type="ECO:0000313" key="3">
    <source>
        <dbReference type="Proteomes" id="UP000011864"/>
    </source>
</evidence>
<organism evidence="2 3">
    <name type="scientific">Paraglaciecola psychrophila 170</name>
    <dbReference type="NCBI Taxonomy" id="1129794"/>
    <lineage>
        <taxon>Bacteria</taxon>
        <taxon>Pseudomonadati</taxon>
        <taxon>Pseudomonadota</taxon>
        <taxon>Gammaproteobacteria</taxon>
        <taxon>Alteromonadales</taxon>
        <taxon>Alteromonadaceae</taxon>
        <taxon>Paraglaciecola</taxon>
    </lineage>
</organism>
<dbReference type="KEGG" id="gps:C427_2505"/>